<dbReference type="PANTHER" id="PTHR42085">
    <property type="entry name" value="F-BOX DOMAIN-CONTAINING PROTEIN"/>
    <property type="match status" value="1"/>
</dbReference>
<reference evidence="1" key="1">
    <citation type="journal article" date="2020" name="Stud. Mycol.">
        <title>101 Dothideomycetes genomes: a test case for predicting lifestyles and emergence of pathogens.</title>
        <authorList>
            <person name="Haridas S."/>
            <person name="Albert R."/>
            <person name="Binder M."/>
            <person name="Bloem J."/>
            <person name="Labutti K."/>
            <person name="Salamov A."/>
            <person name="Andreopoulos B."/>
            <person name="Baker S."/>
            <person name="Barry K."/>
            <person name="Bills G."/>
            <person name="Bluhm B."/>
            <person name="Cannon C."/>
            <person name="Castanera R."/>
            <person name="Culley D."/>
            <person name="Daum C."/>
            <person name="Ezra D."/>
            <person name="Gonzalez J."/>
            <person name="Henrissat B."/>
            <person name="Kuo A."/>
            <person name="Liang C."/>
            <person name="Lipzen A."/>
            <person name="Lutzoni F."/>
            <person name="Magnuson J."/>
            <person name="Mondo S."/>
            <person name="Nolan M."/>
            <person name="Ohm R."/>
            <person name="Pangilinan J."/>
            <person name="Park H.-J."/>
            <person name="Ramirez L."/>
            <person name="Alfaro M."/>
            <person name="Sun H."/>
            <person name="Tritt A."/>
            <person name="Yoshinaga Y."/>
            <person name="Zwiers L.-H."/>
            <person name="Turgeon B."/>
            <person name="Goodwin S."/>
            <person name="Spatafora J."/>
            <person name="Crous P."/>
            <person name="Grigoriev I."/>
        </authorList>
    </citation>
    <scope>NUCLEOTIDE SEQUENCE</scope>
    <source>
        <strain evidence="1">CBS 675.92</strain>
    </source>
</reference>
<protein>
    <recommendedName>
        <fullName evidence="3">F-box domain-containing protein</fullName>
    </recommendedName>
</protein>
<dbReference type="InterPro" id="IPR038883">
    <property type="entry name" value="AN11006-like"/>
</dbReference>
<dbReference type="Proteomes" id="UP000800035">
    <property type="component" value="Unassembled WGS sequence"/>
</dbReference>
<dbReference type="OrthoDB" id="62952at2759"/>
<dbReference type="PANTHER" id="PTHR42085:SF8">
    <property type="entry name" value="F-BOX DOMAIN-CONTAINING PROTEIN"/>
    <property type="match status" value="1"/>
</dbReference>
<evidence type="ECO:0000313" key="1">
    <source>
        <dbReference type="EMBL" id="KAF1948179.1"/>
    </source>
</evidence>
<evidence type="ECO:0008006" key="3">
    <source>
        <dbReference type="Google" id="ProtNLM"/>
    </source>
</evidence>
<proteinExistence type="predicted"/>
<evidence type="ECO:0000313" key="2">
    <source>
        <dbReference type="Proteomes" id="UP000800035"/>
    </source>
</evidence>
<dbReference type="EMBL" id="ML977071">
    <property type="protein sequence ID" value="KAF1948179.1"/>
    <property type="molecule type" value="Genomic_DNA"/>
</dbReference>
<accession>A0A6A5T8X6</accession>
<sequence length="209" mass="24616">MVKFLDLPAEIRCLIYDYCMFPEHDTVKVEGWSRKECAACVLQPRVFRLCRQIRIEAVIHLYKTKPIEIIDTHTVYYFIPAAGEYGKNYIQHLIFSMPQLDGQKDWTSFFNVLRSMRALKTLTFRLPLSIHDHYPDGIVPIEDKDSYPNGISPQEFNERYPDRIVRDKDVKTYPEFRVFAALEADGTMGDCEIICEQYVVKHRIRNHGY</sequence>
<organism evidence="1 2">
    <name type="scientific">Byssothecium circinans</name>
    <dbReference type="NCBI Taxonomy" id="147558"/>
    <lineage>
        <taxon>Eukaryota</taxon>
        <taxon>Fungi</taxon>
        <taxon>Dikarya</taxon>
        <taxon>Ascomycota</taxon>
        <taxon>Pezizomycotina</taxon>
        <taxon>Dothideomycetes</taxon>
        <taxon>Pleosporomycetidae</taxon>
        <taxon>Pleosporales</taxon>
        <taxon>Massarineae</taxon>
        <taxon>Massarinaceae</taxon>
        <taxon>Byssothecium</taxon>
    </lineage>
</organism>
<dbReference type="AlphaFoldDB" id="A0A6A5T8X6"/>
<name>A0A6A5T8X6_9PLEO</name>
<keyword evidence="2" id="KW-1185">Reference proteome</keyword>
<gene>
    <name evidence="1" type="ORF">CC80DRAFT_498377</name>
</gene>